<dbReference type="Gene3D" id="2.90.10.10">
    <property type="entry name" value="Bulb-type lectin domain"/>
    <property type="match status" value="1"/>
</dbReference>
<dbReference type="InterPro" id="IPR045344">
    <property type="entry name" value="C-JID"/>
</dbReference>
<dbReference type="SUPFAM" id="SSF56112">
    <property type="entry name" value="Protein kinase-like (PK-like)"/>
    <property type="match status" value="1"/>
</dbReference>
<dbReference type="InterPro" id="IPR000858">
    <property type="entry name" value="S_locus_glycoprot_dom"/>
</dbReference>
<keyword evidence="1" id="KW-0433">Leucine-rich repeat</keyword>
<evidence type="ECO:0000313" key="11">
    <source>
        <dbReference type="EMBL" id="KAK9041635.1"/>
    </source>
</evidence>
<dbReference type="InterPro" id="IPR001611">
    <property type="entry name" value="Leu-rich_rpt"/>
</dbReference>
<reference evidence="11 12" key="1">
    <citation type="journal article" date="2024" name="G3 (Bethesda)">
        <title>Genome assembly of Hibiscus sabdariffa L. provides insights into metabolisms of medicinal natural products.</title>
        <authorList>
            <person name="Kim T."/>
        </authorList>
    </citation>
    <scope>NUCLEOTIDE SEQUENCE [LARGE SCALE GENOMIC DNA]</scope>
    <source>
        <strain evidence="11">TK-2024</strain>
        <tissue evidence="11">Old leaves</tissue>
    </source>
</reference>
<feature type="domain" description="Apple" evidence="10">
    <location>
        <begin position="333"/>
        <end position="416"/>
    </location>
</feature>
<dbReference type="Gene3D" id="3.80.10.10">
    <property type="entry name" value="Ribonuclease Inhibitor"/>
    <property type="match status" value="1"/>
</dbReference>
<evidence type="ECO:0000313" key="12">
    <source>
        <dbReference type="Proteomes" id="UP001396334"/>
    </source>
</evidence>
<accession>A0ABR2TW12</accession>
<dbReference type="InterPro" id="IPR036426">
    <property type="entry name" value="Bulb-type_lectin_dom_sf"/>
</dbReference>
<keyword evidence="3" id="KW-0677">Repeat</keyword>
<dbReference type="SMART" id="SM00473">
    <property type="entry name" value="PAN_AP"/>
    <property type="match status" value="1"/>
</dbReference>
<dbReference type="Pfam" id="PF20160">
    <property type="entry name" value="C-JID"/>
    <property type="match status" value="1"/>
</dbReference>
<protein>
    <recommendedName>
        <fullName evidence="13">Non-specific serine/threonine protein kinase</fullName>
    </recommendedName>
</protein>
<keyword evidence="12" id="KW-1185">Reference proteome</keyword>
<dbReference type="Pfam" id="PF08276">
    <property type="entry name" value="PAN_2"/>
    <property type="match status" value="1"/>
</dbReference>
<dbReference type="EMBL" id="JBBPBN010000004">
    <property type="protein sequence ID" value="KAK9041635.1"/>
    <property type="molecule type" value="Genomic_DNA"/>
</dbReference>
<evidence type="ECO:0000259" key="10">
    <source>
        <dbReference type="PROSITE" id="PS50948"/>
    </source>
</evidence>
<dbReference type="Pfam" id="PF00954">
    <property type="entry name" value="S_locus_glycop"/>
    <property type="match status" value="1"/>
</dbReference>
<keyword evidence="4" id="KW-1015">Disulfide bond</keyword>
<dbReference type="Pfam" id="PF01453">
    <property type="entry name" value="B_lectin"/>
    <property type="match status" value="1"/>
</dbReference>
<keyword evidence="2 8" id="KW-0732">Signal</keyword>
<feature type="domain" description="Bulb-type lectin" evidence="9">
    <location>
        <begin position="26"/>
        <end position="148"/>
    </location>
</feature>
<dbReference type="SMART" id="SM00369">
    <property type="entry name" value="LRR_TYP"/>
    <property type="match status" value="2"/>
</dbReference>
<dbReference type="Proteomes" id="UP001396334">
    <property type="component" value="Unassembled WGS sequence"/>
</dbReference>
<proteinExistence type="predicted"/>
<dbReference type="PROSITE" id="PS50948">
    <property type="entry name" value="PAN"/>
    <property type="match status" value="1"/>
</dbReference>
<dbReference type="Gene3D" id="3.30.200.20">
    <property type="entry name" value="Phosphorylase Kinase, domain 1"/>
    <property type="match status" value="1"/>
</dbReference>
<dbReference type="SUPFAM" id="SSF51110">
    <property type="entry name" value="alpha-D-mannose-specific plant lectins"/>
    <property type="match status" value="1"/>
</dbReference>
<dbReference type="InterPro" id="IPR001245">
    <property type="entry name" value="Ser-Thr/Tyr_kinase_cat_dom"/>
</dbReference>
<dbReference type="Pfam" id="PF07714">
    <property type="entry name" value="PK_Tyr_Ser-Thr"/>
    <property type="match status" value="1"/>
</dbReference>
<evidence type="ECO:0000256" key="1">
    <source>
        <dbReference type="ARBA" id="ARBA00022614"/>
    </source>
</evidence>
<dbReference type="SMART" id="SM00108">
    <property type="entry name" value="B_lectin"/>
    <property type="match status" value="1"/>
</dbReference>
<dbReference type="PROSITE" id="PS51450">
    <property type="entry name" value="LRR"/>
    <property type="match status" value="1"/>
</dbReference>
<organism evidence="11 12">
    <name type="scientific">Hibiscus sabdariffa</name>
    <name type="common">roselle</name>
    <dbReference type="NCBI Taxonomy" id="183260"/>
    <lineage>
        <taxon>Eukaryota</taxon>
        <taxon>Viridiplantae</taxon>
        <taxon>Streptophyta</taxon>
        <taxon>Embryophyta</taxon>
        <taxon>Tracheophyta</taxon>
        <taxon>Spermatophyta</taxon>
        <taxon>Magnoliopsida</taxon>
        <taxon>eudicotyledons</taxon>
        <taxon>Gunneridae</taxon>
        <taxon>Pentapetalae</taxon>
        <taxon>rosids</taxon>
        <taxon>malvids</taxon>
        <taxon>Malvales</taxon>
        <taxon>Malvaceae</taxon>
        <taxon>Malvoideae</taxon>
        <taxon>Hibiscus</taxon>
    </lineage>
</organism>
<evidence type="ECO:0000256" key="6">
    <source>
        <dbReference type="SAM" id="MobiDB-lite"/>
    </source>
</evidence>
<dbReference type="InterPro" id="IPR032675">
    <property type="entry name" value="LRR_dom_sf"/>
</dbReference>
<evidence type="ECO:0008006" key="13">
    <source>
        <dbReference type="Google" id="ProtNLM"/>
    </source>
</evidence>
<keyword evidence="5" id="KW-0325">Glycoprotein</keyword>
<evidence type="ECO:0000256" key="4">
    <source>
        <dbReference type="ARBA" id="ARBA00023157"/>
    </source>
</evidence>
<dbReference type="PROSITE" id="PS50927">
    <property type="entry name" value="BULB_LECTIN"/>
    <property type="match status" value="1"/>
</dbReference>
<evidence type="ECO:0000256" key="5">
    <source>
        <dbReference type="ARBA" id="ARBA00023180"/>
    </source>
</evidence>
<comment type="caution">
    <text evidence="11">The sequence shown here is derived from an EMBL/GenBank/DDBJ whole genome shotgun (WGS) entry which is preliminary data.</text>
</comment>
<dbReference type="InterPro" id="IPR011009">
    <property type="entry name" value="Kinase-like_dom_sf"/>
</dbReference>
<feature type="transmembrane region" description="Helical" evidence="7">
    <location>
        <begin position="432"/>
        <end position="455"/>
    </location>
</feature>
<dbReference type="SUPFAM" id="SSF52058">
    <property type="entry name" value="L domain-like"/>
    <property type="match status" value="1"/>
</dbReference>
<dbReference type="CDD" id="cd00028">
    <property type="entry name" value="B_lectin"/>
    <property type="match status" value="1"/>
</dbReference>
<dbReference type="PANTHER" id="PTHR32444">
    <property type="entry name" value="BULB-TYPE LECTIN DOMAIN-CONTAINING PROTEIN"/>
    <property type="match status" value="1"/>
</dbReference>
<feature type="signal peptide" evidence="8">
    <location>
        <begin position="1"/>
        <end position="23"/>
    </location>
</feature>
<name>A0ABR2TW12_9ROSI</name>
<dbReference type="Gene3D" id="1.10.510.10">
    <property type="entry name" value="Transferase(Phosphotransferase) domain 1"/>
    <property type="match status" value="1"/>
</dbReference>
<dbReference type="PANTHER" id="PTHR32444:SF118">
    <property type="entry name" value="OS09G0551150 PROTEIN"/>
    <property type="match status" value="1"/>
</dbReference>
<keyword evidence="7" id="KW-0812">Transmembrane</keyword>
<evidence type="ECO:0000256" key="8">
    <source>
        <dbReference type="SAM" id="SignalP"/>
    </source>
</evidence>
<evidence type="ECO:0000256" key="7">
    <source>
        <dbReference type="SAM" id="Phobius"/>
    </source>
</evidence>
<feature type="region of interest" description="Disordered" evidence="6">
    <location>
        <begin position="1078"/>
        <end position="1109"/>
    </location>
</feature>
<evidence type="ECO:0000259" key="9">
    <source>
        <dbReference type="PROSITE" id="PS50927"/>
    </source>
</evidence>
<dbReference type="InterPro" id="IPR001480">
    <property type="entry name" value="Bulb-type_lectin_dom"/>
</dbReference>
<evidence type="ECO:0000256" key="2">
    <source>
        <dbReference type="ARBA" id="ARBA00022729"/>
    </source>
</evidence>
<feature type="chain" id="PRO_5046498914" description="Non-specific serine/threonine protein kinase" evidence="8">
    <location>
        <begin position="24"/>
        <end position="1138"/>
    </location>
</feature>
<evidence type="ECO:0000256" key="3">
    <source>
        <dbReference type="ARBA" id="ARBA00022737"/>
    </source>
</evidence>
<dbReference type="InterPro" id="IPR003591">
    <property type="entry name" value="Leu-rich_rpt_typical-subtyp"/>
</dbReference>
<keyword evidence="7" id="KW-0472">Membrane</keyword>
<dbReference type="CDD" id="cd01098">
    <property type="entry name" value="PAN_AP_plant"/>
    <property type="match status" value="1"/>
</dbReference>
<sequence>MERGSFFTLICFLLLVFSHLEFSQEAHVLAVGGLVSDGQTLVSALQTFELGFFSPGKSRNRYLGIWYKNSPEAVVWVANRNNPIADRNGVLTVSDSGNLVLLNRTKSVVWSSNVSGTAKPPVAVARLLDTGNLVLKDNKSKPESYLWESFDSPSDTLLAGMKIGWNLKTGEERYLTSWRSVDDPSPGNFTYRLDITGLPQLVIGRGLKKMYRTGPWNGIGFGAVPAVPDLVFKPTVISNENEIYYTFKTVGDTINMRLRLNQSGYLQRLLSDRGSDRWGVLYSVPFDQCGSYGFCGANSVCSTRRPDTCKCIQGFIPESQWSTNCVRESSLDCQKGEGFLRLVGVKVPDLSKIYSNENLNPEQCAAECLKNCSCTAYANLSVSDGHTSCLMWFGDLVDISEVSEVYRGEDVFIRLSSSSLVLAGDSSTRNRLTVIILVSIISGLIILGLAVFIIWRKSRKRDQSLYLTRLEGGKDESEVPLFDLSSIEIATDNFSFRNLIGKGGFGPVYKGNLPTGQEIAVKRLSKDSGEERMLIYEYMPNKSLDCLIFDHKRRAQLSWKNRIIGGNDEETTTSRVVGTYGYMAPEYAVDGTFSVKSDVFSFGVVLLEIVSGKRNRGYNHPDHRNNLLGHAWLLWNEDRALELMDTVLEESCVKSEVLRTSSFNQNPDVWAVAMELHYLASEQHLTCLAYLPDLVAVRIVGQHELILGSTAGMECGRGSWDDPKLEACEEIAPELFKAIQQSLCSVIQRTNSMAKMLHSLSDLSSLTKLNLRDRNLCEGDITSDISCLSSSKELDLGGNNFISIPSSLARLSKLDYLGLSNCGMCNLGEGDISCLSSLETLDLSGNNFTSIPPFLTRLSKLFDLQLSNCKELKSLPEFTNIGRVNINNCSSLELVAIPSKVCNSTYGTGTWIKGTHSYRLAENVNALTLLKEYLKVLVNSRKLFGIIIPGNEIPEGFSHQRVESLIRIPLPLDIRNDSQWMGVSFAALLVNDYASCYEDLICNAVIHRRNSGQAACGKYRLVDRSGFVLDCWHQEWAELELSIGPGIIGKCVKVKNCGVQIVYEKDLEDIQLIKEQHRNQSSAEIEGMNEDSAADGSTANGPLGERKRNIYEGMEAGPQPKRMEKFFTFLMGRPGKKH</sequence>
<gene>
    <name evidence="11" type="ORF">V6N11_016726</name>
</gene>
<keyword evidence="7" id="KW-1133">Transmembrane helix</keyword>
<dbReference type="InterPro" id="IPR003609">
    <property type="entry name" value="Pan_app"/>
</dbReference>